<dbReference type="InterPro" id="IPR042100">
    <property type="entry name" value="Bug_dom1"/>
</dbReference>
<dbReference type="EMBL" id="CP102774">
    <property type="protein sequence ID" value="UZF87206.1"/>
    <property type="molecule type" value="Genomic_DNA"/>
</dbReference>
<reference evidence="3" key="1">
    <citation type="submission" date="2022-08" db="EMBL/GenBank/DDBJ databases">
        <title>Complete Genome Sequences of 2 Bosea sp. soil isolates.</title>
        <authorList>
            <person name="Alvarez Arevalo M."/>
            <person name="Sterndorff E.B."/>
            <person name="Faurdal D."/>
            <person name="Joergensen T.S."/>
            <person name="Weber T."/>
        </authorList>
    </citation>
    <scope>NUCLEOTIDE SEQUENCE</scope>
    <source>
        <strain evidence="3">NBC_00436</strain>
    </source>
</reference>
<gene>
    <name evidence="3" type="ORF">NWE54_26250</name>
</gene>
<evidence type="ECO:0000256" key="1">
    <source>
        <dbReference type="ARBA" id="ARBA00006987"/>
    </source>
</evidence>
<dbReference type="PIRSF" id="PIRSF017082">
    <property type="entry name" value="YflP"/>
    <property type="match status" value="1"/>
</dbReference>
<accession>A0A9E8CSI8</accession>
<dbReference type="InterPro" id="IPR005064">
    <property type="entry name" value="BUG"/>
</dbReference>
<dbReference type="CDD" id="cd13578">
    <property type="entry name" value="PBP2_Bug27"/>
    <property type="match status" value="1"/>
</dbReference>
<dbReference type="AlphaFoldDB" id="A0A9E8CSI8"/>
<dbReference type="PANTHER" id="PTHR42928">
    <property type="entry name" value="TRICARBOXYLATE-BINDING PROTEIN"/>
    <property type="match status" value="1"/>
</dbReference>
<proteinExistence type="inferred from homology"/>
<dbReference type="Gene3D" id="3.40.190.10">
    <property type="entry name" value="Periplasmic binding protein-like II"/>
    <property type="match status" value="1"/>
</dbReference>
<comment type="similarity">
    <text evidence="1">Belongs to the UPF0065 (bug) family.</text>
</comment>
<feature type="signal peptide" evidence="2">
    <location>
        <begin position="1"/>
        <end position="29"/>
    </location>
</feature>
<dbReference type="Pfam" id="PF03401">
    <property type="entry name" value="TctC"/>
    <property type="match status" value="1"/>
</dbReference>
<feature type="chain" id="PRO_5038826006" evidence="2">
    <location>
        <begin position="30"/>
        <end position="326"/>
    </location>
</feature>
<evidence type="ECO:0000313" key="3">
    <source>
        <dbReference type="EMBL" id="UZF87206.1"/>
    </source>
</evidence>
<evidence type="ECO:0000256" key="2">
    <source>
        <dbReference type="SAM" id="SignalP"/>
    </source>
</evidence>
<protein>
    <submittedName>
        <fullName evidence="3">Tripartite tricarboxylate transporter substrate binding protein</fullName>
    </submittedName>
</protein>
<name>A0A9E8CSI8_9HYPH</name>
<sequence length="326" mass="33936">MPSRSASLISRRAALAAIGGAVLASQARAASDWPSKPIRLVVPFPAGGPNDVVARFIGDALRDPLGVNLVVENLGGAGGNIGAQAVARAEPDGLTFLVTSPGPLAINQFLYKSMPFEPAKAFAPVALLATIPSALVVNDSVPAKTLPELIAYLKANPDKLNYGSSGIGTTSHLFAEMFKKVAGVEIKHVPYRGGAPMAQDLISNQIQLAFPADFSLLQNQNLRALAVTSAQRVPSLPDVPTMQETGLAGFEAVTWFALAAPRATPAAIVERMNGEVVRALARSEMATRLATVGAFASTGSPDDLASFVSSERTKWKGVIEAASISL</sequence>
<dbReference type="Gene3D" id="3.40.190.150">
    <property type="entry name" value="Bordetella uptake gene, domain 1"/>
    <property type="match status" value="1"/>
</dbReference>
<organism evidence="3">
    <name type="scientific">Bosea sp. NBC_00436</name>
    <dbReference type="NCBI Taxonomy" id="2969620"/>
    <lineage>
        <taxon>Bacteria</taxon>
        <taxon>Pseudomonadati</taxon>
        <taxon>Pseudomonadota</taxon>
        <taxon>Alphaproteobacteria</taxon>
        <taxon>Hyphomicrobiales</taxon>
        <taxon>Boseaceae</taxon>
        <taxon>Bosea</taxon>
    </lineage>
</organism>
<dbReference type="PANTHER" id="PTHR42928:SF5">
    <property type="entry name" value="BLR1237 PROTEIN"/>
    <property type="match status" value="1"/>
</dbReference>
<keyword evidence="2" id="KW-0732">Signal</keyword>
<dbReference type="SUPFAM" id="SSF53850">
    <property type="entry name" value="Periplasmic binding protein-like II"/>
    <property type="match status" value="1"/>
</dbReference>